<organism evidence="9 10">
    <name type="scientific">Phototrophicus methaneseepsis</name>
    <dbReference type="NCBI Taxonomy" id="2710758"/>
    <lineage>
        <taxon>Bacteria</taxon>
        <taxon>Bacillati</taxon>
        <taxon>Chloroflexota</taxon>
        <taxon>Candidatus Thermofontia</taxon>
        <taxon>Phototrophicales</taxon>
        <taxon>Phototrophicaceae</taxon>
        <taxon>Phototrophicus</taxon>
    </lineage>
</organism>
<feature type="domain" description="ABC transmembrane type-1" evidence="8">
    <location>
        <begin position="90"/>
        <end position="308"/>
    </location>
</feature>
<dbReference type="Pfam" id="PF00528">
    <property type="entry name" value="BPD_transp_1"/>
    <property type="match status" value="1"/>
</dbReference>
<dbReference type="RefSeq" id="WP_195172637.1">
    <property type="nucleotide sequence ID" value="NZ_CP062983.1"/>
</dbReference>
<keyword evidence="10" id="KW-1185">Reference proteome</keyword>
<feature type="transmembrane region" description="Helical" evidence="7">
    <location>
        <begin position="242"/>
        <end position="265"/>
    </location>
</feature>
<evidence type="ECO:0000256" key="6">
    <source>
        <dbReference type="ARBA" id="ARBA00023136"/>
    </source>
</evidence>
<dbReference type="EMBL" id="CP062983">
    <property type="protein sequence ID" value="QPC84574.1"/>
    <property type="molecule type" value="Genomic_DNA"/>
</dbReference>
<feature type="transmembrane region" description="Helical" evidence="7">
    <location>
        <begin position="94"/>
        <end position="118"/>
    </location>
</feature>
<dbReference type="PANTHER" id="PTHR30193">
    <property type="entry name" value="ABC TRANSPORTER PERMEASE PROTEIN"/>
    <property type="match status" value="1"/>
</dbReference>
<dbReference type="InterPro" id="IPR000515">
    <property type="entry name" value="MetI-like"/>
</dbReference>
<protein>
    <submittedName>
        <fullName evidence="9">Sugar ABC transporter permease</fullName>
    </submittedName>
</protein>
<evidence type="ECO:0000259" key="8">
    <source>
        <dbReference type="PROSITE" id="PS50928"/>
    </source>
</evidence>
<evidence type="ECO:0000256" key="5">
    <source>
        <dbReference type="ARBA" id="ARBA00022989"/>
    </source>
</evidence>
<comment type="similarity">
    <text evidence="7">Belongs to the binding-protein-dependent transport system permease family.</text>
</comment>
<dbReference type="GO" id="GO:0055085">
    <property type="term" value="P:transmembrane transport"/>
    <property type="evidence" value="ECO:0007669"/>
    <property type="project" value="InterPro"/>
</dbReference>
<dbReference type="SUPFAM" id="SSF161098">
    <property type="entry name" value="MetI-like"/>
    <property type="match status" value="1"/>
</dbReference>
<name>A0A7S8ED02_9CHLR</name>
<keyword evidence="6 7" id="KW-0472">Membrane</keyword>
<feature type="transmembrane region" description="Helical" evidence="7">
    <location>
        <begin position="130"/>
        <end position="150"/>
    </location>
</feature>
<feature type="transmembrane region" description="Helical" evidence="7">
    <location>
        <begin position="29"/>
        <end position="52"/>
    </location>
</feature>
<keyword evidence="3" id="KW-1003">Cell membrane</keyword>
<dbReference type="InterPro" id="IPR051393">
    <property type="entry name" value="ABC_transporter_permease"/>
</dbReference>
<dbReference type="KEGG" id="pmet:G4Y79_09415"/>
<evidence type="ECO:0000256" key="1">
    <source>
        <dbReference type="ARBA" id="ARBA00004651"/>
    </source>
</evidence>
<dbReference type="AlphaFoldDB" id="A0A7S8ED02"/>
<accession>A0A7S8ED02</accession>
<dbReference type="Proteomes" id="UP000594468">
    <property type="component" value="Chromosome"/>
</dbReference>
<evidence type="ECO:0000256" key="4">
    <source>
        <dbReference type="ARBA" id="ARBA00022692"/>
    </source>
</evidence>
<dbReference type="PROSITE" id="PS50928">
    <property type="entry name" value="ABC_TM1"/>
    <property type="match status" value="1"/>
</dbReference>
<evidence type="ECO:0000256" key="2">
    <source>
        <dbReference type="ARBA" id="ARBA00022448"/>
    </source>
</evidence>
<keyword evidence="4 7" id="KW-0812">Transmembrane</keyword>
<keyword evidence="5 7" id="KW-1133">Transmembrane helix</keyword>
<gene>
    <name evidence="9" type="ORF">G4Y79_09415</name>
</gene>
<sequence length="317" mass="35484">MDTTSIQAEGPVSGGYGQKNPSSFWNEKIITAILFLTPTILMLAVFVVWPILSTLRLSLFDWNGIDPTQTFVGLENWARILNDDIFIKAFGNNILIVVLSIVIQIPIAMLLAIFLDRYSKLFISKFFKTIYFLPLLMSSVAIGILFKFIYDPSFGPITMTLKDLGLNQLVRPWLADPDIAIYSIIAVVCWQFIPFYMVLFLAALTSIPSEMRDAALLDGATEAQFYARIAVPMIQGTMRTSVILSLIGSLKYFDLIWVMTQGGPFNSTELMATYMYKKAFVSADMGYGATVASAMFIIVMVISSVVFYASRRFETEV</sequence>
<dbReference type="CDD" id="cd06261">
    <property type="entry name" value="TM_PBP2"/>
    <property type="match status" value="1"/>
</dbReference>
<evidence type="ECO:0000256" key="7">
    <source>
        <dbReference type="RuleBase" id="RU363032"/>
    </source>
</evidence>
<keyword evidence="2 7" id="KW-0813">Transport</keyword>
<dbReference type="PANTHER" id="PTHR30193:SF37">
    <property type="entry name" value="INNER MEMBRANE ABC TRANSPORTER PERMEASE PROTEIN YCJO"/>
    <property type="match status" value="1"/>
</dbReference>
<dbReference type="GO" id="GO:0005886">
    <property type="term" value="C:plasma membrane"/>
    <property type="evidence" value="ECO:0007669"/>
    <property type="project" value="UniProtKB-SubCell"/>
</dbReference>
<feature type="transmembrane region" description="Helical" evidence="7">
    <location>
        <begin position="285"/>
        <end position="309"/>
    </location>
</feature>
<reference evidence="9 10" key="1">
    <citation type="submission" date="2020-02" db="EMBL/GenBank/DDBJ databases">
        <authorList>
            <person name="Zheng R.K."/>
            <person name="Sun C.M."/>
        </authorList>
    </citation>
    <scope>NUCLEOTIDE SEQUENCE [LARGE SCALE GENOMIC DNA]</scope>
    <source>
        <strain evidence="10">rifampicinis</strain>
    </source>
</reference>
<evidence type="ECO:0000313" key="9">
    <source>
        <dbReference type="EMBL" id="QPC84574.1"/>
    </source>
</evidence>
<evidence type="ECO:0000256" key="3">
    <source>
        <dbReference type="ARBA" id="ARBA00022475"/>
    </source>
</evidence>
<comment type="subcellular location">
    <subcellularLocation>
        <location evidence="1 7">Cell membrane</location>
        <topology evidence="1 7">Multi-pass membrane protein</topology>
    </subcellularLocation>
</comment>
<dbReference type="Gene3D" id="1.10.3720.10">
    <property type="entry name" value="MetI-like"/>
    <property type="match status" value="1"/>
</dbReference>
<feature type="transmembrane region" description="Helical" evidence="7">
    <location>
        <begin position="179"/>
        <end position="204"/>
    </location>
</feature>
<proteinExistence type="inferred from homology"/>
<evidence type="ECO:0000313" key="10">
    <source>
        <dbReference type="Proteomes" id="UP000594468"/>
    </source>
</evidence>
<dbReference type="InterPro" id="IPR035906">
    <property type="entry name" value="MetI-like_sf"/>
</dbReference>